<organism evidence="1 2">
    <name type="scientific">Roseovarius albus</name>
    <dbReference type="NCBI Taxonomy" id="1247867"/>
    <lineage>
        <taxon>Bacteria</taxon>
        <taxon>Pseudomonadati</taxon>
        <taxon>Pseudomonadota</taxon>
        <taxon>Alphaproteobacteria</taxon>
        <taxon>Rhodobacterales</taxon>
        <taxon>Roseobacteraceae</taxon>
        <taxon>Roseovarius</taxon>
    </lineage>
</organism>
<sequence length="403" mass="43476">MSWCSLGHLFRVNIVDSKIYDTLHLRSAELVQEKIGEHVALYSQNSGAIVVTDDLGAAVLQGLQNAKSPTEIGSIIGQHLRDAFAPTESEAEEIGRAIIDGWNSAGLFNEAPAPFPKPISGHATPTDIKTLTYGSRYGRFAVDTDDGLLVKELDEILAHYVDASATDAVGDPFRCLREAEGDLALSYQNEPIWSRTDRDEARFLLLKEAAARICGTERVGAVLHGAAVCNDQGRAIVFIGDSGYGKSTLTQGLVARGCRFLADDHVPLALDGEAILAFPTAAAVKPDAVDLPEVQQLCAQYEMYQSTREGVSYLALPAATEAGTRHEIAAIVMPRYGEESEFTLEKLSPQAAFAACISSGARPNRDKPQIGSLARLCNTVPTYKLEYSSSEQSNQVCLDFLNP</sequence>
<name>A0A1X6ZR05_9RHOB</name>
<dbReference type="SUPFAM" id="SSF53795">
    <property type="entry name" value="PEP carboxykinase-like"/>
    <property type="match status" value="1"/>
</dbReference>
<gene>
    <name evidence="1" type="ORF">ROA7450_03040</name>
</gene>
<reference evidence="1 2" key="1">
    <citation type="submission" date="2017-03" db="EMBL/GenBank/DDBJ databases">
        <authorList>
            <person name="Afonso C.L."/>
            <person name="Miller P.J."/>
            <person name="Scott M.A."/>
            <person name="Spackman E."/>
            <person name="Goraichik I."/>
            <person name="Dimitrov K.M."/>
            <person name="Suarez D.L."/>
            <person name="Swayne D.E."/>
        </authorList>
    </citation>
    <scope>NUCLEOTIDE SEQUENCE [LARGE SCALE GENOMIC DNA]</scope>
    <source>
        <strain evidence="1 2">CECT 7450</strain>
    </source>
</reference>
<keyword evidence="2" id="KW-1185">Reference proteome</keyword>
<dbReference type="Gene3D" id="3.40.50.300">
    <property type="entry name" value="P-loop containing nucleotide triphosphate hydrolases"/>
    <property type="match status" value="1"/>
</dbReference>
<evidence type="ECO:0008006" key="3">
    <source>
        <dbReference type="Google" id="ProtNLM"/>
    </source>
</evidence>
<protein>
    <recommendedName>
        <fullName evidence="3">HPr kinase/phosphorylase</fullName>
    </recommendedName>
</protein>
<dbReference type="EMBL" id="FWFX01000010">
    <property type="protein sequence ID" value="SLN58980.1"/>
    <property type="molecule type" value="Genomic_DNA"/>
</dbReference>
<evidence type="ECO:0000313" key="1">
    <source>
        <dbReference type="EMBL" id="SLN58980.1"/>
    </source>
</evidence>
<evidence type="ECO:0000313" key="2">
    <source>
        <dbReference type="Proteomes" id="UP000193061"/>
    </source>
</evidence>
<dbReference type="Proteomes" id="UP000193061">
    <property type="component" value="Unassembled WGS sequence"/>
</dbReference>
<dbReference type="InterPro" id="IPR027417">
    <property type="entry name" value="P-loop_NTPase"/>
</dbReference>
<dbReference type="AlphaFoldDB" id="A0A1X6ZR05"/>
<proteinExistence type="predicted"/>
<accession>A0A1X6ZR05</accession>